<dbReference type="EMBL" id="JXTB01000966">
    <property type="protein sequence ID" value="PON31644.1"/>
    <property type="molecule type" value="Genomic_DNA"/>
</dbReference>
<evidence type="ECO:0000313" key="1">
    <source>
        <dbReference type="EMBL" id="PON31644.1"/>
    </source>
</evidence>
<accession>A0A2P5A541</accession>
<name>A0A2P5A541_PARAD</name>
<gene>
    <name evidence="1" type="ORF">PanWU01x14_368240</name>
</gene>
<comment type="caution">
    <text evidence="1">The sequence shown here is derived from an EMBL/GenBank/DDBJ whole genome shotgun (WGS) entry which is preliminary data.</text>
</comment>
<dbReference type="OrthoDB" id="10453423at2759"/>
<dbReference type="Proteomes" id="UP000237105">
    <property type="component" value="Unassembled WGS sequence"/>
</dbReference>
<dbReference type="AlphaFoldDB" id="A0A2P5A541"/>
<reference evidence="2" key="1">
    <citation type="submission" date="2016-06" db="EMBL/GenBank/DDBJ databases">
        <title>Parallel loss of symbiosis genes in relatives of nitrogen-fixing non-legume Parasponia.</title>
        <authorList>
            <person name="Van Velzen R."/>
            <person name="Holmer R."/>
            <person name="Bu F."/>
            <person name="Rutten L."/>
            <person name="Van Zeijl A."/>
            <person name="Liu W."/>
            <person name="Santuari L."/>
            <person name="Cao Q."/>
            <person name="Sharma T."/>
            <person name="Shen D."/>
            <person name="Roswanjaya Y."/>
            <person name="Wardhani T."/>
            <person name="Kalhor M.S."/>
            <person name="Jansen J."/>
            <person name="Van den Hoogen J."/>
            <person name="Gungor B."/>
            <person name="Hartog M."/>
            <person name="Hontelez J."/>
            <person name="Verver J."/>
            <person name="Yang W.-C."/>
            <person name="Schijlen E."/>
            <person name="Repin R."/>
            <person name="Schilthuizen M."/>
            <person name="Schranz E."/>
            <person name="Heidstra R."/>
            <person name="Miyata K."/>
            <person name="Fedorova E."/>
            <person name="Kohlen W."/>
            <person name="Bisseling T."/>
            <person name="Smit S."/>
            <person name="Geurts R."/>
        </authorList>
    </citation>
    <scope>NUCLEOTIDE SEQUENCE [LARGE SCALE GENOMIC DNA]</scope>
    <source>
        <strain evidence="2">cv. WU1-14</strain>
    </source>
</reference>
<proteinExistence type="predicted"/>
<feature type="non-terminal residue" evidence="1">
    <location>
        <position position="1"/>
    </location>
</feature>
<sequence>VEGRYNMVYNLYEPEIFEHWLRLVSKMKDVRHHGVQSSFCLSDDDEESSPSCNDINGLSFSTGQISFFRDDIED</sequence>
<organism evidence="1 2">
    <name type="scientific">Parasponia andersonii</name>
    <name type="common">Sponia andersonii</name>
    <dbReference type="NCBI Taxonomy" id="3476"/>
    <lineage>
        <taxon>Eukaryota</taxon>
        <taxon>Viridiplantae</taxon>
        <taxon>Streptophyta</taxon>
        <taxon>Embryophyta</taxon>
        <taxon>Tracheophyta</taxon>
        <taxon>Spermatophyta</taxon>
        <taxon>Magnoliopsida</taxon>
        <taxon>eudicotyledons</taxon>
        <taxon>Gunneridae</taxon>
        <taxon>Pentapetalae</taxon>
        <taxon>rosids</taxon>
        <taxon>fabids</taxon>
        <taxon>Rosales</taxon>
        <taxon>Cannabaceae</taxon>
        <taxon>Parasponia</taxon>
    </lineage>
</organism>
<evidence type="ECO:0000313" key="2">
    <source>
        <dbReference type="Proteomes" id="UP000237105"/>
    </source>
</evidence>
<protein>
    <submittedName>
        <fullName evidence="1">Uncharacterized protein</fullName>
    </submittedName>
</protein>
<keyword evidence="2" id="KW-1185">Reference proteome</keyword>